<sequence length="2308" mass="253212">SYKNPLAEPIAIVGSSCRFAGDVANPHSLWKLLANPTDLSREIPPERFNVKAFYHPDAEYHGTTDSPKAYFLDQDHRVFDATFFNITPKEAEAIDPQQRLLLEVVYEALESAGYTLKDYAGADVGVFSGLMTSDYDTLSQRDDLTASKYYATGNSRAVVSNRVSYFFNFNGPSMTIDTACSSSLVALHQAMLSLRSGETGMACVTGVNLIITPEQFVVESNLHMLSPTGHSRMWDAQANGYARGEGVAAVFLKRLSQAIADGDHIEAVIRETGVNSDGRSKGITMPNWEAQARLIKDVYRRAGLDPTVPEDRCQYFEAHGTGTRAGDPNEARAIEEAFFGCNKTLVRPHTVTASQKLLVGSVKTVIGHTEGAAGLAGLLKVVQAMEHDSVPPNLHLDKLNADVEQYSSHLQIPTSLVSWPHVHDGMPKRASVNSFGFGGTNAHAIVEQYMPDLHMKVARQFHPNLEAPADIDRPVHCNHPSTVSLPLVLSATSQKSLAAVAREYRDYLRQNPHSHFEVTAWHAYARRTAFPFRHAVSGGSTAEVADKLDKIVANSAKNPSIALGVRARPEDEQPRILGIFTGQGAQWATMSRGLLRTNQAFSMTIRSMDNVLQNCPHPPSWSLEQEILADQDLSRVGVAAISQPLCTAVQVGLVNIMRTLDIHFHTVVGHSSGEIGAAYAAGKITSREAILIAYYRGLTASLAQSSRGVKGAMLATSMTKEEAAELCANKSYCHGVCLAASNAPSSVTLSGDIDMVELVHKDLTAQSKFARLLQVDTAYHSPHMDAPASKYVEYLRACSVEPTKDHAHAKWVSSVYGRGQPSDEELRANYWCDNMTKPVLFYEAVGTALELHGPFDCVIEIGPHPALRGPVTQTFEAKTGGTVPYFSPLARGTDDRVAFAEFLGKMWSHFDSSHDQIRGFVLSSVSQNLVNKRHDGIPRYPWDHSQLHYRESRISRQFHFKTDPPHELLGSRTRDDNDHELRWRNILKLEKLPWIQGHRFQGQALLPASAYVVMAKDAAQAALAGRTVSSIELQDLKFPSGIILEPDSPGIETLFSLTVERTDRSEPTIEASFTLTSAVADGSITMKKNFSGKLLITLGDATLHSLPTRPAKQPETMSASPAAFYTMMAETGLDYTGPFQGLAKLDRRYDFASASLLKYHPTDTTKLGISPATLDSCLQTAFVCISSPGDKAIWTSFLPERIERIRFNLATCDVQSPGQMLGVDAYLTHATPITAQSAASFTVDIEIYDQNGHMETQVEGLTVGSFSPTKPEDDYELYLTTIADIDPDDEIITATLDDIHAPAPMLAESCERVASLYINNMERLCSPRVASHMPFSAMHGRSLLSLASWPADNSESVDKFIKASPYFSSLDFIRRLGKILPDVLSGMLPTIVEEAHQLRGFQLHVARVVQQIAHKYPRMNVLGLTEPDLGLTTHVLNGLKEAFLTFHIGADAEPNLEHLISISNSTRQKIMIDKVDLDLAEEANDATRLQYDLVVVSTSLIKSSNSRDVLRRIRRMMCDGGFLMLLDISRSPLQERIRLVAGVKPDNSDSGLEVLDWADALNHCGFKDLIKGSYQHYPPGFTLHVRQAESHKKQQLLHPLAHAAHQRLTDKLLIVGGKHLWTSLIVTGVGQALEQRCGSITSAEKLEDVHIHSALEYSAVILLSDIDEPVLATMTEARMDVLKALLRPKMVILWMVHHARMHNPDHAASFGFARTLVAETPNLKLQMLNLETIDTVPAVTVVSESFASLALQSLVDEADSSRPLWIFEPEIHLEKGHRLVPRVKPWEVANERVNASRRVVSNTVNSLETIVEVLPTGAKHGAAQYETKRQIKAIYPPTPTLVFDLLSESSELARKLLDVLPATSEYVARSALLGSKNPNFQHKNDAALTENIWNEAFSLSLAKSSDWKPEFANVLSVPDVLQALEPTIPFQIVDWKAERSVSHIVKPHDPSTRRLSPNKTYLLGAQNIVLSSRNPPKEQPQWQTEMLAQGINIRFETLDVTNAAQVMGLKAKLAATGMPPVGGVVNGAMVLEDRVFSMMSLSTLQRVMAPKTIGSKNLDVAFDSPDVDFFIMTSSFAGVGGHAGQSNYAAANMYMNGLVALRHERGLAASVLNIGVIYGLGFLHREKGNLYMGLEREGYPPISERDIHHMFIEAMDASHAATASVTAITTGLSRFSMNKPTLSWHRDPRFSHYTLAEGDGASVGRDTSGSGLLSLREEVAAAPTAPDIYNVLVPAFAKYLEGLLHIPAGGVAHDSTISELGADSLVAVEIRSWLWKNLARDIAVMKLLGSTTIAKLCHEMAAGISDAR</sequence>
<dbReference type="PROSITE" id="PS00012">
    <property type="entry name" value="PHOSPHOPANTETHEINE"/>
    <property type="match status" value="1"/>
</dbReference>
<dbReference type="InterPro" id="IPR016036">
    <property type="entry name" value="Malonyl_transacylase_ACP-bd"/>
</dbReference>
<dbReference type="Pfam" id="PF08659">
    <property type="entry name" value="KR"/>
    <property type="match status" value="1"/>
</dbReference>
<dbReference type="SMART" id="SM00827">
    <property type="entry name" value="PKS_AT"/>
    <property type="match status" value="1"/>
</dbReference>
<evidence type="ECO:0000256" key="4">
    <source>
        <dbReference type="ARBA" id="ARBA00023002"/>
    </source>
</evidence>
<feature type="active site" description="Proton donor; for dehydratase activity" evidence="6">
    <location>
        <position position="1175"/>
    </location>
</feature>
<dbReference type="PANTHER" id="PTHR43775:SF20">
    <property type="entry name" value="HYBRID PKS-NRPS SYNTHETASE APDA"/>
    <property type="match status" value="1"/>
</dbReference>
<keyword evidence="3" id="KW-0808">Transferase</keyword>
<organism evidence="10 11">
    <name type="scientific">Lasiosphaeria ovina</name>
    <dbReference type="NCBI Taxonomy" id="92902"/>
    <lineage>
        <taxon>Eukaryota</taxon>
        <taxon>Fungi</taxon>
        <taxon>Dikarya</taxon>
        <taxon>Ascomycota</taxon>
        <taxon>Pezizomycotina</taxon>
        <taxon>Sordariomycetes</taxon>
        <taxon>Sordariomycetidae</taxon>
        <taxon>Sordariales</taxon>
        <taxon>Lasiosphaeriaceae</taxon>
        <taxon>Lasiosphaeria</taxon>
    </lineage>
</organism>
<evidence type="ECO:0000256" key="5">
    <source>
        <dbReference type="ARBA" id="ARBA00023268"/>
    </source>
</evidence>
<dbReference type="SMART" id="SM00826">
    <property type="entry name" value="PKS_DH"/>
    <property type="match status" value="1"/>
</dbReference>
<evidence type="ECO:0000313" key="11">
    <source>
        <dbReference type="Proteomes" id="UP001287356"/>
    </source>
</evidence>
<dbReference type="Pfam" id="PF14765">
    <property type="entry name" value="PS-DH"/>
    <property type="match status" value="1"/>
</dbReference>
<dbReference type="InterPro" id="IPR014043">
    <property type="entry name" value="Acyl_transferase_dom"/>
</dbReference>
<dbReference type="InterPro" id="IPR014031">
    <property type="entry name" value="Ketoacyl_synth_C"/>
</dbReference>
<dbReference type="InterPro" id="IPR036736">
    <property type="entry name" value="ACP-like_sf"/>
</dbReference>
<dbReference type="InterPro" id="IPR006162">
    <property type="entry name" value="Ppantetheine_attach_site"/>
</dbReference>
<accession>A0AAE0KGQ2</accession>
<dbReference type="GO" id="GO:0006633">
    <property type="term" value="P:fatty acid biosynthetic process"/>
    <property type="evidence" value="ECO:0007669"/>
    <property type="project" value="InterPro"/>
</dbReference>
<feature type="active site" description="Proton acceptor; for dehydratase activity" evidence="6">
    <location>
        <position position="998"/>
    </location>
</feature>
<dbReference type="EMBL" id="JAULSN010000003">
    <property type="protein sequence ID" value="KAK3376434.1"/>
    <property type="molecule type" value="Genomic_DNA"/>
</dbReference>
<dbReference type="InterPro" id="IPR049552">
    <property type="entry name" value="PKS_DH_N"/>
</dbReference>
<dbReference type="PROSITE" id="PS50075">
    <property type="entry name" value="CARRIER"/>
    <property type="match status" value="1"/>
</dbReference>
<dbReference type="Gene3D" id="3.10.129.110">
    <property type="entry name" value="Polyketide synthase dehydratase"/>
    <property type="match status" value="1"/>
</dbReference>
<keyword evidence="11" id="KW-1185">Reference proteome</keyword>
<evidence type="ECO:0000256" key="2">
    <source>
        <dbReference type="ARBA" id="ARBA00022553"/>
    </source>
</evidence>
<dbReference type="GO" id="GO:0004315">
    <property type="term" value="F:3-oxoacyl-[acyl-carrier-protein] synthase activity"/>
    <property type="evidence" value="ECO:0007669"/>
    <property type="project" value="InterPro"/>
</dbReference>
<keyword evidence="4" id="KW-0560">Oxidoreductase</keyword>
<evidence type="ECO:0000256" key="1">
    <source>
        <dbReference type="ARBA" id="ARBA00022450"/>
    </source>
</evidence>
<dbReference type="SMART" id="SM00825">
    <property type="entry name" value="PKS_KS"/>
    <property type="match status" value="1"/>
</dbReference>
<dbReference type="SUPFAM" id="SSF47336">
    <property type="entry name" value="ACP-like"/>
    <property type="match status" value="1"/>
</dbReference>
<dbReference type="InterPro" id="IPR013968">
    <property type="entry name" value="PKS_KR"/>
</dbReference>
<feature type="non-terminal residue" evidence="10">
    <location>
        <position position="1"/>
    </location>
</feature>
<dbReference type="Pfam" id="PF00109">
    <property type="entry name" value="ketoacyl-synt"/>
    <property type="match status" value="1"/>
</dbReference>
<feature type="non-terminal residue" evidence="10">
    <location>
        <position position="2308"/>
    </location>
</feature>
<dbReference type="InterPro" id="IPR050091">
    <property type="entry name" value="PKS_NRPS_Biosynth_Enz"/>
</dbReference>
<protein>
    <recommendedName>
        <fullName evidence="12">Polyketide synthase</fullName>
    </recommendedName>
</protein>
<comment type="caution">
    <text evidence="10">The sequence shown here is derived from an EMBL/GenBank/DDBJ whole genome shotgun (WGS) entry which is preliminary data.</text>
</comment>
<dbReference type="InterPro" id="IPR009081">
    <property type="entry name" value="PP-bd_ACP"/>
</dbReference>
<keyword evidence="5" id="KW-0511">Multifunctional enzyme</keyword>
<evidence type="ECO:0000259" key="7">
    <source>
        <dbReference type="PROSITE" id="PS50075"/>
    </source>
</evidence>
<dbReference type="Pfam" id="PF02801">
    <property type="entry name" value="Ketoacyl-synt_C"/>
    <property type="match status" value="1"/>
</dbReference>
<dbReference type="Pfam" id="PF22621">
    <property type="entry name" value="CurL-like_PKS_C"/>
    <property type="match status" value="1"/>
</dbReference>
<dbReference type="InterPro" id="IPR016035">
    <property type="entry name" value="Acyl_Trfase/lysoPLipase"/>
</dbReference>
<dbReference type="InterPro" id="IPR016039">
    <property type="entry name" value="Thiolase-like"/>
</dbReference>
<dbReference type="Gene3D" id="3.40.50.150">
    <property type="entry name" value="Vaccinia Virus protein VP39"/>
    <property type="match status" value="1"/>
</dbReference>
<dbReference type="GO" id="GO:0004312">
    <property type="term" value="F:fatty acid synthase activity"/>
    <property type="evidence" value="ECO:0007669"/>
    <property type="project" value="TreeGrafter"/>
</dbReference>
<evidence type="ECO:0008006" key="12">
    <source>
        <dbReference type="Google" id="ProtNLM"/>
    </source>
</evidence>
<dbReference type="Proteomes" id="UP001287356">
    <property type="component" value="Unassembled WGS sequence"/>
</dbReference>
<feature type="region of interest" description="N-terminal hotdog fold" evidence="6">
    <location>
        <begin position="966"/>
        <end position="1101"/>
    </location>
</feature>
<dbReference type="InterPro" id="IPR049900">
    <property type="entry name" value="PKS_mFAS_DH"/>
</dbReference>
<gene>
    <name evidence="10" type="ORF">B0T24DRAFT_700000</name>
</gene>
<dbReference type="GO" id="GO:0016491">
    <property type="term" value="F:oxidoreductase activity"/>
    <property type="evidence" value="ECO:0007669"/>
    <property type="project" value="UniProtKB-KW"/>
</dbReference>
<feature type="region of interest" description="C-terminal hotdog fold" evidence="6">
    <location>
        <begin position="1116"/>
        <end position="1272"/>
    </location>
</feature>
<evidence type="ECO:0000259" key="8">
    <source>
        <dbReference type="PROSITE" id="PS52004"/>
    </source>
</evidence>
<dbReference type="InterPro" id="IPR020807">
    <property type="entry name" value="PKS_DH"/>
</dbReference>
<dbReference type="Pfam" id="PF21089">
    <property type="entry name" value="PKS_DH_N"/>
    <property type="match status" value="1"/>
</dbReference>
<feature type="domain" description="Carrier" evidence="7">
    <location>
        <begin position="2227"/>
        <end position="2304"/>
    </location>
</feature>
<keyword evidence="2" id="KW-0597">Phosphoprotein</keyword>
<dbReference type="InterPro" id="IPR049551">
    <property type="entry name" value="PKS_DH_C"/>
</dbReference>
<dbReference type="FunFam" id="3.40.47.10:FF:000019">
    <property type="entry name" value="Polyketide synthase type I"/>
    <property type="match status" value="1"/>
</dbReference>
<dbReference type="PROSITE" id="PS00606">
    <property type="entry name" value="KS3_1"/>
    <property type="match status" value="1"/>
</dbReference>
<proteinExistence type="predicted"/>
<evidence type="ECO:0000256" key="3">
    <source>
        <dbReference type="ARBA" id="ARBA00022679"/>
    </source>
</evidence>
<feature type="domain" description="Ketosynthase family 3 (KS3)" evidence="8">
    <location>
        <begin position="7"/>
        <end position="448"/>
    </location>
</feature>
<dbReference type="Gene3D" id="3.40.47.10">
    <property type="match status" value="1"/>
</dbReference>
<evidence type="ECO:0000259" key="9">
    <source>
        <dbReference type="PROSITE" id="PS52019"/>
    </source>
</evidence>
<dbReference type="Gene3D" id="3.40.366.10">
    <property type="entry name" value="Malonyl-Coenzyme A Acyl Carrier Protein, domain 2"/>
    <property type="match status" value="1"/>
</dbReference>
<dbReference type="SMART" id="SM00822">
    <property type="entry name" value="PKS_KR"/>
    <property type="match status" value="1"/>
</dbReference>
<dbReference type="Gene3D" id="1.10.1200.10">
    <property type="entry name" value="ACP-like"/>
    <property type="match status" value="1"/>
</dbReference>
<dbReference type="InterPro" id="IPR018201">
    <property type="entry name" value="Ketoacyl_synth_AS"/>
</dbReference>
<dbReference type="SUPFAM" id="SSF52151">
    <property type="entry name" value="FabD/lysophospholipase-like"/>
    <property type="match status" value="1"/>
</dbReference>
<dbReference type="InterPro" id="IPR020841">
    <property type="entry name" value="PKS_Beta-ketoAc_synthase_dom"/>
</dbReference>
<dbReference type="InterPro" id="IPR042104">
    <property type="entry name" value="PKS_dehydratase_sf"/>
</dbReference>
<dbReference type="SUPFAM" id="SSF55048">
    <property type="entry name" value="Probable ACP-binding domain of malonyl-CoA ACP transacylase"/>
    <property type="match status" value="1"/>
</dbReference>
<dbReference type="InterPro" id="IPR014030">
    <property type="entry name" value="Ketoacyl_synth_N"/>
</dbReference>
<name>A0AAE0KGQ2_9PEZI</name>
<dbReference type="InterPro" id="IPR029063">
    <property type="entry name" value="SAM-dependent_MTases_sf"/>
</dbReference>
<keyword evidence="1" id="KW-0596">Phosphopantetheine</keyword>
<evidence type="ECO:0000256" key="6">
    <source>
        <dbReference type="PROSITE-ProRule" id="PRU01363"/>
    </source>
</evidence>
<dbReference type="SUPFAM" id="SSF53901">
    <property type="entry name" value="Thiolase-like"/>
    <property type="match status" value="1"/>
</dbReference>
<evidence type="ECO:0000313" key="10">
    <source>
        <dbReference type="EMBL" id="KAK3376434.1"/>
    </source>
</evidence>
<reference evidence="10" key="2">
    <citation type="submission" date="2023-06" db="EMBL/GenBank/DDBJ databases">
        <authorList>
            <consortium name="Lawrence Berkeley National Laboratory"/>
            <person name="Haridas S."/>
            <person name="Hensen N."/>
            <person name="Bonometti L."/>
            <person name="Westerberg I."/>
            <person name="Brannstrom I.O."/>
            <person name="Guillou S."/>
            <person name="Cros-Aarteil S."/>
            <person name="Calhoun S."/>
            <person name="Kuo A."/>
            <person name="Mondo S."/>
            <person name="Pangilinan J."/>
            <person name="Riley R."/>
            <person name="Labutti K."/>
            <person name="Andreopoulos B."/>
            <person name="Lipzen A."/>
            <person name="Chen C."/>
            <person name="Yanf M."/>
            <person name="Daum C."/>
            <person name="Ng V."/>
            <person name="Clum A."/>
            <person name="Steindorff A."/>
            <person name="Ohm R."/>
            <person name="Martin F."/>
            <person name="Silar P."/>
            <person name="Natvig D."/>
            <person name="Lalanne C."/>
            <person name="Gautier V."/>
            <person name="Ament-Velasquez S.L."/>
            <person name="Kruys A."/>
            <person name="Hutchinson M.I."/>
            <person name="Powell A.J."/>
            <person name="Barry K."/>
            <person name="Miller A.N."/>
            <person name="Grigoriev I.V."/>
            <person name="Debuchy R."/>
            <person name="Gladieux P."/>
            <person name="Thoren M.H."/>
            <person name="Johannesson H."/>
        </authorList>
    </citation>
    <scope>NUCLEOTIDE SEQUENCE</scope>
    <source>
        <strain evidence="10">CBS 958.72</strain>
    </source>
</reference>
<dbReference type="Pfam" id="PF00550">
    <property type="entry name" value="PP-binding"/>
    <property type="match status" value="1"/>
</dbReference>
<reference evidence="10" key="1">
    <citation type="journal article" date="2023" name="Mol. Phylogenet. Evol.">
        <title>Genome-scale phylogeny and comparative genomics of the fungal order Sordariales.</title>
        <authorList>
            <person name="Hensen N."/>
            <person name="Bonometti L."/>
            <person name="Westerberg I."/>
            <person name="Brannstrom I.O."/>
            <person name="Guillou S."/>
            <person name="Cros-Aarteil S."/>
            <person name="Calhoun S."/>
            <person name="Haridas S."/>
            <person name="Kuo A."/>
            <person name="Mondo S."/>
            <person name="Pangilinan J."/>
            <person name="Riley R."/>
            <person name="LaButti K."/>
            <person name="Andreopoulos B."/>
            <person name="Lipzen A."/>
            <person name="Chen C."/>
            <person name="Yan M."/>
            <person name="Daum C."/>
            <person name="Ng V."/>
            <person name="Clum A."/>
            <person name="Steindorff A."/>
            <person name="Ohm R.A."/>
            <person name="Martin F."/>
            <person name="Silar P."/>
            <person name="Natvig D.O."/>
            <person name="Lalanne C."/>
            <person name="Gautier V."/>
            <person name="Ament-Velasquez S.L."/>
            <person name="Kruys A."/>
            <person name="Hutchinson M.I."/>
            <person name="Powell A.J."/>
            <person name="Barry K."/>
            <person name="Miller A.N."/>
            <person name="Grigoriev I.V."/>
            <person name="Debuchy R."/>
            <person name="Gladieux P."/>
            <person name="Hiltunen Thoren M."/>
            <person name="Johannesson H."/>
        </authorList>
    </citation>
    <scope>NUCLEOTIDE SEQUENCE</scope>
    <source>
        <strain evidence="10">CBS 958.72</strain>
    </source>
</reference>
<dbReference type="SMART" id="SM00823">
    <property type="entry name" value="PKS_PP"/>
    <property type="match status" value="1"/>
</dbReference>
<dbReference type="InterPro" id="IPR001227">
    <property type="entry name" value="Ac_transferase_dom_sf"/>
</dbReference>
<dbReference type="SUPFAM" id="SSF51735">
    <property type="entry name" value="NAD(P)-binding Rossmann-fold domains"/>
    <property type="match status" value="1"/>
</dbReference>
<dbReference type="PANTHER" id="PTHR43775">
    <property type="entry name" value="FATTY ACID SYNTHASE"/>
    <property type="match status" value="1"/>
</dbReference>
<dbReference type="Pfam" id="PF00698">
    <property type="entry name" value="Acyl_transf_1"/>
    <property type="match status" value="1"/>
</dbReference>
<dbReference type="Gene3D" id="3.40.50.720">
    <property type="entry name" value="NAD(P)-binding Rossmann-like Domain"/>
    <property type="match status" value="2"/>
</dbReference>
<dbReference type="PROSITE" id="PS52004">
    <property type="entry name" value="KS3_2"/>
    <property type="match status" value="1"/>
</dbReference>
<dbReference type="InterPro" id="IPR020806">
    <property type="entry name" value="PKS_PP-bd"/>
</dbReference>
<dbReference type="GO" id="GO:0044550">
    <property type="term" value="P:secondary metabolite biosynthetic process"/>
    <property type="evidence" value="ECO:0007669"/>
    <property type="project" value="TreeGrafter"/>
</dbReference>
<feature type="domain" description="PKS/mFAS DH" evidence="9">
    <location>
        <begin position="966"/>
        <end position="1272"/>
    </location>
</feature>
<dbReference type="InterPro" id="IPR057326">
    <property type="entry name" value="KR_dom"/>
</dbReference>
<dbReference type="GO" id="GO:0031177">
    <property type="term" value="F:phosphopantetheine binding"/>
    <property type="evidence" value="ECO:0007669"/>
    <property type="project" value="InterPro"/>
</dbReference>
<dbReference type="InterPro" id="IPR036291">
    <property type="entry name" value="NAD(P)-bd_dom_sf"/>
</dbReference>
<dbReference type="CDD" id="cd00833">
    <property type="entry name" value="PKS"/>
    <property type="match status" value="1"/>
</dbReference>
<dbReference type="PROSITE" id="PS52019">
    <property type="entry name" value="PKS_MFAS_DH"/>
    <property type="match status" value="1"/>
</dbReference>